<dbReference type="EMBL" id="ML208297">
    <property type="protein sequence ID" value="TFK71509.1"/>
    <property type="molecule type" value="Genomic_DNA"/>
</dbReference>
<dbReference type="Proteomes" id="UP000308600">
    <property type="component" value="Unassembled WGS sequence"/>
</dbReference>
<gene>
    <name evidence="1" type="ORF">BDN72DRAFT_437240</name>
</gene>
<keyword evidence="2" id="KW-1185">Reference proteome</keyword>
<sequence>MLVLSTSRATVQLQRPFFLLHSHYYQHITTRHTMATPSTPKASEERKQELKESLADVKSRVRSTAASAGTTSPTLVAVSKYKPSSDILACFEDGQVDFGENYVQELVDKANELPREIRWHFIGTLQSNKAKILAAIPNLYAIQTLTSIKAATALDKALPSDRLSLLNVLIQVNTSGEDSKSGLDPLRNSEGLKDSELAQLANHIVSNCPRLRLQGLMTIGALEQSLAASERSENPDFATLKTTRTFLEEYLSQSFGADKIKWGSEGSGRLELSMGMSSDFEAALSAGSTIVRVGTGIFGQRAAKSA</sequence>
<organism evidence="1 2">
    <name type="scientific">Pluteus cervinus</name>
    <dbReference type="NCBI Taxonomy" id="181527"/>
    <lineage>
        <taxon>Eukaryota</taxon>
        <taxon>Fungi</taxon>
        <taxon>Dikarya</taxon>
        <taxon>Basidiomycota</taxon>
        <taxon>Agaricomycotina</taxon>
        <taxon>Agaricomycetes</taxon>
        <taxon>Agaricomycetidae</taxon>
        <taxon>Agaricales</taxon>
        <taxon>Pluteineae</taxon>
        <taxon>Pluteaceae</taxon>
        <taxon>Pluteus</taxon>
    </lineage>
</organism>
<name>A0ACD3B1R4_9AGAR</name>
<accession>A0ACD3B1R4</accession>
<proteinExistence type="predicted"/>
<evidence type="ECO:0000313" key="1">
    <source>
        <dbReference type="EMBL" id="TFK71509.1"/>
    </source>
</evidence>
<reference evidence="1 2" key="1">
    <citation type="journal article" date="2019" name="Nat. Ecol. Evol.">
        <title>Megaphylogeny resolves global patterns of mushroom evolution.</title>
        <authorList>
            <person name="Varga T."/>
            <person name="Krizsan K."/>
            <person name="Foldi C."/>
            <person name="Dima B."/>
            <person name="Sanchez-Garcia M."/>
            <person name="Sanchez-Ramirez S."/>
            <person name="Szollosi G.J."/>
            <person name="Szarkandi J.G."/>
            <person name="Papp V."/>
            <person name="Albert L."/>
            <person name="Andreopoulos W."/>
            <person name="Angelini C."/>
            <person name="Antonin V."/>
            <person name="Barry K.W."/>
            <person name="Bougher N.L."/>
            <person name="Buchanan P."/>
            <person name="Buyck B."/>
            <person name="Bense V."/>
            <person name="Catcheside P."/>
            <person name="Chovatia M."/>
            <person name="Cooper J."/>
            <person name="Damon W."/>
            <person name="Desjardin D."/>
            <person name="Finy P."/>
            <person name="Geml J."/>
            <person name="Haridas S."/>
            <person name="Hughes K."/>
            <person name="Justo A."/>
            <person name="Karasinski D."/>
            <person name="Kautmanova I."/>
            <person name="Kiss B."/>
            <person name="Kocsube S."/>
            <person name="Kotiranta H."/>
            <person name="LaButti K.M."/>
            <person name="Lechner B.E."/>
            <person name="Liimatainen K."/>
            <person name="Lipzen A."/>
            <person name="Lukacs Z."/>
            <person name="Mihaltcheva S."/>
            <person name="Morgado L.N."/>
            <person name="Niskanen T."/>
            <person name="Noordeloos M.E."/>
            <person name="Ohm R.A."/>
            <person name="Ortiz-Santana B."/>
            <person name="Ovrebo C."/>
            <person name="Racz N."/>
            <person name="Riley R."/>
            <person name="Savchenko A."/>
            <person name="Shiryaev A."/>
            <person name="Soop K."/>
            <person name="Spirin V."/>
            <person name="Szebenyi C."/>
            <person name="Tomsovsky M."/>
            <person name="Tulloss R.E."/>
            <person name="Uehling J."/>
            <person name="Grigoriev I.V."/>
            <person name="Vagvolgyi C."/>
            <person name="Papp T."/>
            <person name="Martin F.M."/>
            <person name="Miettinen O."/>
            <person name="Hibbett D.S."/>
            <person name="Nagy L.G."/>
        </authorList>
    </citation>
    <scope>NUCLEOTIDE SEQUENCE [LARGE SCALE GENOMIC DNA]</scope>
    <source>
        <strain evidence="1 2">NL-1719</strain>
    </source>
</reference>
<evidence type="ECO:0000313" key="2">
    <source>
        <dbReference type="Proteomes" id="UP000308600"/>
    </source>
</evidence>
<protein>
    <submittedName>
        <fullName evidence="1">Uncharacterized protein</fullName>
    </submittedName>
</protein>